<accession>A0ABS6AHZ5</accession>
<gene>
    <name evidence="19 20" type="primary">cobS</name>
    <name evidence="20" type="ORF">KNW02_08835</name>
</gene>
<feature type="transmembrane region" description="Helical" evidence="19">
    <location>
        <begin position="119"/>
        <end position="137"/>
    </location>
</feature>
<feature type="transmembrane region" description="Helical" evidence="19">
    <location>
        <begin position="21"/>
        <end position="37"/>
    </location>
</feature>
<evidence type="ECO:0000256" key="5">
    <source>
        <dbReference type="ARBA" id="ARBA00013200"/>
    </source>
</evidence>
<evidence type="ECO:0000256" key="1">
    <source>
        <dbReference type="ARBA" id="ARBA00001946"/>
    </source>
</evidence>
<evidence type="ECO:0000256" key="15">
    <source>
        <dbReference type="ARBA" id="ARBA00032605"/>
    </source>
</evidence>
<evidence type="ECO:0000313" key="20">
    <source>
        <dbReference type="EMBL" id="MBU3030224.1"/>
    </source>
</evidence>
<reference evidence="20" key="1">
    <citation type="submission" date="2021-06" db="EMBL/GenBank/DDBJ databases">
        <title>Paracoccus bacterium XHP0099 sp. nov., isolated from the surface waters of the Yellow Sea.</title>
        <authorList>
            <person name="Xue H."/>
            <person name="Zhang D."/>
        </authorList>
    </citation>
    <scope>NUCLEOTIDE SEQUENCE</scope>
    <source>
        <strain evidence="20">XHP0099</strain>
    </source>
</reference>
<dbReference type="Proteomes" id="UP001166191">
    <property type="component" value="Unassembled WGS sequence"/>
</dbReference>
<evidence type="ECO:0000256" key="3">
    <source>
        <dbReference type="ARBA" id="ARBA00004663"/>
    </source>
</evidence>
<keyword evidence="21" id="KW-1185">Reference proteome</keyword>
<proteinExistence type="inferred from homology"/>
<evidence type="ECO:0000256" key="16">
    <source>
        <dbReference type="ARBA" id="ARBA00032853"/>
    </source>
</evidence>
<dbReference type="InterPro" id="IPR003805">
    <property type="entry name" value="CobS"/>
</dbReference>
<evidence type="ECO:0000256" key="4">
    <source>
        <dbReference type="ARBA" id="ARBA00010561"/>
    </source>
</evidence>
<evidence type="ECO:0000256" key="17">
    <source>
        <dbReference type="ARBA" id="ARBA00048623"/>
    </source>
</evidence>
<dbReference type="Pfam" id="PF02654">
    <property type="entry name" value="CobS"/>
    <property type="match status" value="1"/>
</dbReference>
<dbReference type="PANTHER" id="PTHR34148:SF1">
    <property type="entry name" value="ADENOSYLCOBINAMIDE-GDP RIBAZOLETRANSFERASE"/>
    <property type="match status" value="1"/>
</dbReference>
<keyword evidence="8 19" id="KW-0169">Cobalamin biosynthesis</keyword>
<protein>
    <recommendedName>
        <fullName evidence="6 19">Adenosylcobinamide-GDP ribazoletransferase</fullName>
        <ecNumber evidence="5 19">2.7.8.26</ecNumber>
    </recommendedName>
    <alternativeName>
        <fullName evidence="16 19">Cobalamin synthase</fullName>
    </alternativeName>
    <alternativeName>
        <fullName evidence="15 19">Cobalamin-5'-phosphate synthase</fullName>
    </alternativeName>
</protein>
<comment type="catalytic activity">
    <reaction evidence="17 19">
        <text>alpha-ribazole + adenosylcob(III)inamide-GDP = adenosylcob(III)alamin + GMP + H(+)</text>
        <dbReference type="Rhea" id="RHEA:16049"/>
        <dbReference type="ChEBI" id="CHEBI:10329"/>
        <dbReference type="ChEBI" id="CHEBI:15378"/>
        <dbReference type="ChEBI" id="CHEBI:18408"/>
        <dbReference type="ChEBI" id="CHEBI:58115"/>
        <dbReference type="ChEBI" id="CHEBI:60487"/>
        <dbReference type="EC" id="2.7.8.26"/>
    </reaction>
</comment>
<evidence type="ECO:0000256" key="9">
    <source>
        <dbReference type="ARBA" id="ARBA00022679"/>
    </source>
</evidence>
<dbReference type="GO" id="GO:0051073">
    <property type="term" value="F:adenosylcobinamide-GDP ribazoletransferase activity"/>
    <property type="evidence" value="ECO:0007669"/>
    <property type="project" value="UniProtKB-EC"/>
</dbReference>
<evidence type="ECO:0000256" key="14">
    <source>
        <dbReference type="ARBA" id="ARBA00025228"/>
    </source>
</evidence>
<comment type="cofactor">
    <cofactor evidence="1 19">
        <name>Mg(2+)</name>
        <dbReference type="ChEBI" id="CHEBI:18420"/>
    </cofactor>
</comment>
<evidence type="ECO:0000256" key="7">
    <source>
        <dbReference type="ARBA" id="ARBA00022475"/>
    </source>
</evidence>
<keyword evidence="12 19" id="KW-1133">Transmembrane helix</keyword>
<evidence type="ECO:0000256" key="13">
    <source>
        <dbReference type="ARBA" id="ARBA00023136"/>
    </source>
</evidence>
<feature type="transmembrane region" description="Helical" evidence="19">
    <location>
        <begin position="184"/>
        <end position="217"/>
    </location>
</feature>
<dbReference type="HAMAP" id="MF_00719">
    <property type="entry name" value="CobS"/>
    <property type="match status" value="1"/>
</dbReference>
<evidence type="ECO:0000256" key="6">
    <source>
        <dbReference type="ARBA" id="ARBA00015850"/>
    </source>
</evidence>
<evidence type="ECO:0000256" key="8">
    <source>
        <dbReference type="ARBA" id="ARBA00022573"/>
    </source>
</evidence>
<feature type="transmembrane region" description="Helical" evidence="19">
    <location>
        <begin position="49"/>
        <end position="68"/>
    </location>
</feature>
<name>A0ABS6AHZ5_9RHOB</name>
<evidence type="ECO:0000313" key="21">
    <source>
        <dbReference type="Proteomes" id="UP001166191"/>
    </source>
</evidence>
<sequence length="251" mass="25376">MAWPPLPRPGLARARERWHQLLLALVFLTRLPLGHLLPARVLPLAGSTWAFPLAGALVGAMAALPLLLPGPPLLPAVLSVAVAVWFTGALHEDGLADFADAAGGRNPEERLRIMRDSRIGSFGAMALILTTALRIAALTVAGPAALIAAAACGRAGSVLAMVALVPARPDGLGRAAGRPSGAALGAALLIAALVCLPAGPAALPAALAGLVAALLLMHRARRRLGGHNGDVLGAVSLGVETAMLTAFALLM</sequence>
<keyword evidence="13 19" id="KW-0472">Membrane</keyword>
<feature type="transmembrane region" description="Helical" evidence="19">
    <location>
        <begin position="144"/>
        <end position="164"/>
    </location>
</feature>
<evidence type="ECO:0000256" key="19">
    <source>
        <dbReference type="HAMAP-Rule" id="MF_00719"/>
    </source>
</evidence>
<dbReference type="EC" id="2.7.8.26" evidence="5 19"/>
<keyword evidence="11 19" id="KW-0460">Magnesium</keyword>
<dbReference type="PANTHER" id="PTHR34148">
    <property type="entry name" value="ADENOSYLCOBINAMIDE-GDP RIBAZOLETRANSFERASE"/>
    <property type="match status" value="1"/>
</dbReference>
<evidence type="ECO:0000256" key="2">
    <source>
        <dbReference type="ARBA" id="ARBA00004651"/>
    </source>
</evidence>
<evidence type="ECO:0000256" key="11">
    <source>
        <dbReference type="ARBA" id="ARBA00022842"/>
    </source>
</evidence>
<comment type="caution">
    <text evidence="20">The sequence shown here is derived from an EMBL/GenBank/DDBJ whole genome shotgun (WGS) entry which is preliminary data.</text>
</comment>
<keyword evidence="10 19" id="KW-0812">Transmembrane</keyword>
<evidence type="ECO:0000256" key="12">
    <source>
        <dbReference type="ARBA" id="ARBA00022989"/>
    </source>
</evidence>
<comment type="subcellular location">
    <subcellularLocation>
        <location evidence="2 19">Cell membrane</location>
        <topology evidence="2 19">Multi-pass membrane protein</topology>
    </subcellularLocation>
</comment>
<comment type="function">
    <text evidence="14 19">Joins adenosylcobinamide-GDP and alpha-ribazole to generate adenosylcobalamin (Ado-cobalamin). Also synthesizes adenosylcobalamin 5'-phosphate from adenosylcobinamide-GDP and alpha-ribazole 5'-phosphate.</text>
</comment>
<comment type="catalytic activity">
    <reaction evidence="18 19">
        <text>alpha-ribazole 5'-phosphate + adenosylcob(III)inamide-GDP = adenosylcob(III)alamin 5'-phosphate + GMP + H(+)</text>
        <dbReference type="Rhea" id="RHEA:23560"/>
        <dbReference type="ChEBI" id="CHEBI:15378"/>
        <dbReference type="ChEBI" id="CHEBI:57918"/>
        <dbReference type="ChEBI" id="CHEBI:58115"/>
        <dbReference type="ChEBI" id="CHEBI:60487"/>
        <dbReference type="ChEBI" id="CHEBI:60493"/>
        <dbReference type="EC" id="2.7.8.26"/>
    </reaction>
</comment>
<organism evidence="20 21">
    <name type="scientific">Paracoccus marinaquae</name>
    <dbReference type="NCBI Taxonomy" id="2841926"/>
    <lineage>
        <taxon>Bacteria</taxon>
        <taxon>Pseudomonadati</taxon>
        <taxon>Pseudomonadota</taxon>
        <taxon>Alphaproteobacteria</taxon>
        <taxon>Rhodobacterales</taxon>
        <taxon>Paracoccaceae</taxon>
        <taxon>Paracoccus</taxon>
    </lineage>
</organism>
<evidence type="ECO:0000256" key="18">
    <source>
        <dbReference type="ARBA" id="ARBA00049504"/>
    </source>
</evidence>
<feature type="transmembrane region" description="Helical" evidence="19">
    <location>
        <begin position="229"/>
        <end position="250"/>
    </location>
</feature>
<feature type="transmembrane region" description="Helical" evidence="19">
    <location>
        <begin position="73"/>
        <end position="90"/>
    </location>
</feature>
<comment type="similarity">
    <text evidence="4 19">Belongs to the CobS family.</text>
</comment>
<keyword evidence="9 19" id="KW-0808">Transferase</keyword>
<keyword evidence="7 19" id="KW-1003">Cell membrane</keyword>
<comment type="pathway">
    <text evidence="3 19">Cofactor biosynthesis; adenosylcobalamin biosynthesis; adenosylcobalamin from cob(II)yrinate a,c-diamide: step 7/7.</text>
</comment>
<evidence type="ECO:0000256" key="10">
    <source>
        <dbReference type="ARBA" id="ARBA00022692"/>
    </source>
</evidence>
<dbReference type="NCBIfam" id="TIGR00317">
    <property type="entry name" value="cobS"/>
    <property type="match status" value="1"/>
</dbReference>
<dbReference type="EMBL" id="JAHKNG010000012">
    <property type="protein sequence ID" value="MBU3030224.1"/>
    <property type="molecule type" value="Genomic_DNA"/>
</dbReference>